<dbReference type="InterPro" id="IPR051673">
    <property type="entry name" value="SSDNA_exonuclease_RecJ"/>
</dbReference>
<dbReference type="Gene3D" id="2.40.50.460">
    <property type="match status" value="1"/>
</dbReference>
<dbReference type="InterPro" id="IPR038763">
    <property type="entry name" value="DHH_sf"/>
</dbReference>
<evidence type="ECO:0000313" key="9">
    <source>
        <dbReference type="EMBL" id="WEJ61539.1"/>
    </source>
</evidence>
<protein>
    <recommendedName>
        <fullName evidence="2">Single-stranded-DNA-specific exonuclease RecJ</fullName>
    </recommendedName>
</protein>
<dbReference type="Pfam" id="PF17768">
    <property type="entry name" value="RecJ_OB"/>
    <property type="match status" value="1"/>
</dbReference>
<dbReference type="Pfam" id="PF01368">
    <property type="entry name" value="DHH"/>
    <property type="match status" value="1"/>
</dbReference>
<evidence type="ECO:0000313" key="10">
    <source>
        <dbReference type="Proteomes" id="UP001222275"/>
    </source>
</evidence>
<dbReference type="Pfam" id="PF02272">
    <property type="entry name" value="DHHA1"/>
    <property type="match status" value="1"/>
</dbReference>
<evidence type="ECO:0000256" key="2">
    <source>
        <dbReference type="ARBA" id="ARBA00019841"/>
    </source>
</evidence>
<gene>
    <name evidence="9" type="ORF">NR989_05855</name>
</gene>
<dbReference type="Gene3D" id="3.90.1640.30">
    <property type="match status" value="1"/>
</dbReference>
<dbReference type="SUPFAM" id="SSF64182">
    <property type="entry name" value="DHH phosphoesterases"/>
    <property type="match status" value="1"/>
</dbReference>
<evidence type="ECO:0000256" key="4">
    <source>
        <dbReference type="ARBA" id="ARBA00022801"/>
    </source>
</evidence>
<feature type="domain" description="DDH" evidence="6">
    <location>
        <begin position="80"/>
        <end position="215"/>
    </location>
</feature>
<proteinExistence type="inferred from homology"/>
<comment type="similarity">
    <text evidence="1">Belongs to the RecJ family.</text>
</comment>
<dbReference type="PANTHER" id="PTHR30255:SF2">
    <property type="entry name" value="SINGLE-STRANDED-DNA-SPECIFIC EXONUCLEASE RECJ"/>
    <property type="match status" value="1"/>
</dbReference>
<dbReference type="InterPro" id="IPR001667">
    <property type="entry name" value="DDH_dom"/>
</dbReference>
<evidence type="ECO:0000259" key="6">
    <source>
        <dbReference type="Pfam" id="PF01368"/>
    </source>
</evidence>
<keyword evidence="3" id="KW-0540">Nuclease</keyword>
<evidence type="ECO:0000259" key="8">
    <source>
        <dbReference type="Pfam" id="PF17768"/>
    </source>
</evidence>
<dbReference type="RefSeq" id="WP_275593798.1">
    <property type="nucleotide sequence ID" value="NZ_CP102381.1"/>
</dbReference>
<organism evidence="9 10">
    <name type="scientific">Thiomicrorhabdus lithotrophica</name>
    <dbReference type="NCBI Taxonomy" id="2949997"/>
    <lineage>
        <taxon>Bacteria</taxon>
        <taxon>Pseudomonadati</taxon>
        <taxon>Pseudomonadota</taxon>
        <taxon>Gammaproteobacteria</taxon>
        <taxon>Thiotrichales</taxon>
        <taxon>Piscirickettsiaceae</taxon>
        <taxon>Thiomicrorhabdus</taxon>
    </lineage>
</organism>
<dbReference type="EMBL" id="CP102381">
    <property type="protein sequence ID" value="WEJ61539.1"/>
    <property type="molecule type" value="Genomic_DNA"/>
</dbReference>
<keyword evidence="5" id="KW-0269">Exonuclease</keyword>
<sequence>MIKSPKIVHRTSSKAVFESAKELGLTDFQARLVSHRTNQTKQLDEIVFPKLKHIQHPSALKNIEQAAEVIVNAIKADGVIVLATDYDTDGVTSAWVATTALCDYFGVPKSRIVHVIGDRKTGYGITDDVVKRILAIEQPIALVISADQGSSDEERIAVLKSHNIPVCVTDHHQIPLNGVPESAICTVNPQQEGCEYDKTVAGCFVIFLVMTQVRQSLIQNGLLDKSSPSLKYLALNVALGTVADSVSLKSPNNRAIVHAGLQLVNMFQSPAWQALRELNDNQGHPFDAEFLGFQVATRINAASRVSEVATAFKFLSAGNINEARMYLEQLDTDNQNRRAQQEVMLKQAYKQALDKYSNDTYSMTLKLSGNAGIQGIIASRVGELYGLPTVAMTDLKDGTLAGSARGIVSEIDLRQAFQWMSEQKEDLFLSMGGHKGAAGCMIPIDFYDEFSQLFEQAIKQQVGDSAPVPIIETDGELNDWQLTPNLIEEISALEPFGREWPKPLFSGKFSITQIREVGQSKTHLSCKLKTAGGSIFQAIYFNAKQNESEPTPFATGDKVTCTYQPGVNNFAGRTTLQLRISSMIETS</sequence>
<evidence type="ECO:0000256" key="3">
    <source>
        <dbReference type="ARBA" id="ARBA00022722"/>
    </source>
</evidence>
<evidence type="ECO:0000259" key="7">
    <source>
        <dbReference type="Pfam" id="PF02272"/>
    </source>
</evidence>
<reference evidence="9 10" key="1">
    <citation type="submission" date="2022-06" db="EMBL/GenBank/DDBJ databases">
        <title>Thiomicrohabdus sp. nov, an obligately chemolithoautotrophic, sulfur-oxidizing bacterium isolated from beach of Guanyin Mountain. Amoy.</title>
        <authorList>
            <person name="Zhu H."/>
        </authorList>
    </citation>
    <scope>NUCLEOTIDE SEQUENCE [LARGE SCALE GENOMIC DNA]</scope>
    <source>
        <strain evidence="9 10">XGS-01</strain>
    </source>
</reference>
<evidence type="ECO:0000256" key="5">
    <source>
        <dbReference type="ARBA" id="ARBA00022839"/>
    </source>
</evidence>
<name>A0ABY8C6B6_9GAMM</name>
<keyword evidence="10" id="KW-1185">Reference proteome</keyword>
<dbReference type="Proteomes" id="UP001222275">
    <property type="component" value="Chromosome"/>
</dbReference>
<dbReference type="InterPro" id="IPR003156">
    <property type="entry name" value="DHHA1_dom"/>
</dbReference>
<feature type="domain" description="RecJ OB" evidence="8">
    <location>
        <begin position="473"/>
        <end position="581"/>
    </location>
</feature>
<evidence type="ECO:0000256" key="1">
    <source>
        <dbReference type="ARBA" id="ARBA00005915"/>
    </source>
</evidence>
<dbReference type="InterPro" id="IPR041122">
    <property type="entry name" value="RecJ_OB"/>
</dbReference>
<keyword evidence="4" id="KW-0378">Hydrolase</keyword>
<dbReference type="PANTHER" id="PTHR30255">
    <property type="entry name" value="SINGLE-STRANDED-DNA-SPECIFIC EXONUCLEASE RECJ"/>
    <property type="match status" value="1"/>
</dbReference>
<feature type="domain" description="DHHA1" evidence="7">
    <location>
        <begin position="367"/>
        <end position="459"/>
    </location>
</feature>
<accession>A0ABY8C6B6</accession>